<evidence type="ECO:0000313" key="1">
    <source>
        <dbReference type="EMBL" id="MCT8329447.1"/>
    </source>
</evidence>
<comment type="caution">
    <text evidence="1">The sequence shown here is derived from an EMBL/GenBank/DDBJ whole genome shotgun (WGS) entry which is preliminary data.</text>
</comment>
<accession>A0ABT2NKJ4</accession>
<evidence type="ECO:0000313" key="2">
    <source>
        <dbReference type="Proteomes" id="UP001205601"/>
    </source>
</evidence>
<dbReference type="EMBL" id="JAOCQF010000001">
    <property type="protein sequence ID" value="MCT8329447.1"/>
    <property type="molecule type" value="Genomic_DNA"/>
</dbReference>
<dbReference type="Pfam" id="PF22011">
    <property type="entry name" value="DUF6931"/>
    <property type="match status" value="1"/>
</dbReference>
<evidence type="ECO:0008006" key="3">
    <source>
        <dbReference type="Google" id="ProtNLM"/>
    </source>
</evidence>
<keyword evidence="2" id="KW-1185">Reference proteome</keyword>
<dbReference type="Proteomes" id="UP001205601">
    <property type="component" value="Unassembled WGS sequence"/>
</dbReference>
<reference evidence="2" key="1">
    <citation type="submission" date="2023-07" db="EMBL/GenBank/DDBJ databases">
        <title>Defluviimonas sediminis sp. nov., isolated from mangrove sediment.</title>
        <authorList>
            <person name="Liu L."/>
            <person name="Li J."/>
            <person name="Huang Y."/>
            <person name="Pan J."/>
            <person name="Li M."/>
        </authorList>
    </citation>
    <scope>NUCLEOTIDE SEQUENCE [LARGE SCALE GENOMIC DNA]</scope>
    <source>
        <strain evidence="2">FT324</strain>
    </source>
</reference>
<dbReference type="InterPro" id="IPR053855">
    <property type="entry name" value="DUF6931"/>
</dbReference>
<name>A0ABT2NKJ4_9RHOB</name>
<protein>
    <recommendedName>
        <fullName evidence="3">Secreted protein</fullName>
    </recommendedName>
</protein>
<organism evidence="1 2">
    <name type="scientific">Albidovulum sediminis</name>
    <dbReference type="NCBI Taxonomy" id="3066345"/>
    <lineage>
        <taxon>Bacteria</taxon>
        <taxon>Pseudomonadati</taxon>
        <taxon>Pseudomonadota</taxon>
        <taxon>Alphaproteobacteria</taxon>
        <taxon>Rhodobacterales</taxon>
        <taxon>Paracoccaceae</taxon>
        <taxon>Albidovulum</taxon>
    </lineage>
</organism>
<proteinExistence type="predicted"/>
<gene>
    <name evidence="1" type="ORF">N5I32_07985</name>
</gene>
<sequence>MSKRFADLKKIPKEPAARMLAMANAKLQTKVTLPVNAPVEAMLEALDAEGAVFDMIRLLSVALPARERVWWACLAARDYVGEAPKNNTPSLAAAEAWVFKPSPENREKARATLDHADVDDDTVHCANAVVFCDGTLGEGALSQHPAPVGASEVCAFAMNLVALKKQSDRFPQYAHELIDRALDIARGGNGRVGQAAPAGDGA</sequence>
<dbReference type="RefSeq" id="WP_261494870.1">
    <property type="nucleotide sequence ID" value="NZ_JAOCQF010000001.1"/>
</dbReference>